<dbReference type="GO" id="GO:0003094">
    <property type="term" value="P:glomerular filtration"/>
    <property type="evidence" value="ECO:0007669"/>
    <property type="project" value="UniProtKB-ARBA"/>
</dbReference>
<dbReference type="FunFam" id="1.10.472.80:FF:000023">
    <property type="entry name" value="TBC1 domain family member 8B"/>
    <property type="match status" value="1"/>
</dbReference>
<dbReference type="GeneTree" id="ENSGT00940000157878"/>
<evidence type="ECO:0000313" key="7">
    <source>
        <dbReference type="Ensembl" id="ENSEBUP00000010967.1"/>
    </source>
</evidence>
<keyword evidence="3" id="KW-0963">Cytoplasm</keyword>
<dbReference type="Gene3D" id="1.10.238.10">
    <property type="entry name" value="EF-hand"/>
    <property type="match status" value="1"/>
</dbReference>
<keyword evidence="2" id="KW-0343">GTPase activation</keyword>
<organism evidence="7 8">
    <name type="scientific">Eptatretus burgeri</name>
    <name type="common">Inshore hagfish</name>
    <dbReference type="NCBI Taxonomy" id="7764"/>
    <lineage>
        <taxon>Eukaryota</taxon>
        <taxon>Metazoa</taxon>
        <taxon>Chordata</taxon>
        <taxon>Craniata</taxon>
        <taxon>Vertebrata</taxon>
        <taxon>Cyclostomata</taxon>
        <taxon>Myxini</taxon>
        <taxon>Myxiniformes</taxon>
        <taxon>Myxinidae</taxon>
        <taxon>Eptatretinae</taxon>
        <taxon>Eptatretus</taxon>
    </lineage>
</organism>
<dbReference type="GO" id="GO:0005829">
    <property type="term" value="C:cytosol"/>
    <property type="evidence" value="ECO:0007669"/>
    <property type="project" value="UniProtKB-SubCell"/>
</dbReference>
<reference evidence="7" key="2">
    <citation type="submission" date="2025-09" db="UniProtKB">
        <authorList>
            <consortium name="Ensembl"/>
        </authorList>
    </citation>
    <scope>IDENTIFICATION</scope>
</reference>
<comment type="subcellular location">
    <subcellularLocation>
        <location evidence="1">Cytoplasm</location>
        <location evidence="1">Cytosol</location>
    </subcellularLocation>
</comment>
<dbReference type="Pfam" id="PF00566">
    <property type="entry name" value="RabGAP-TBC"/>
    <property type="match status" value="1"/>
</dbReference>
<dbReference type="SUPFAM" id="SSF47473">
    <property type="entry name" value="EF-hand"/>
    <property type="match status" value="1"/>
</dbReference>
<name>A0A8C4Q7T5_EPTBU</name>
<evidence type="ECO:0000256" key="2">
    <source>
        <dbReference type="ARBA" id="ARBA00022468"/>
    </source>
</evidence>
<feature type="domain" description="Rab-GAP TBC" evidence="6">
    <location>
        <begin position="506"/>
        <end position="693"/>
    </location>
</feature>
<dbReference type="InterPro" id="IPR035969">
    <property type="entry name" value="Rab-GAP_TBC_sf"/>
</dbReference>
<dbReference type="OMA" id="CTGEVPT"/>
<evidence type="ECO:0000313" key="8">
    <source>
        <dbReference type="Proteomes" id="UP000694388"/>
    </source>
</evidence>
<dbReference type="Proteomes" id="UP000694388">
    <property type="component" value="Unplaced"/>
</dbReference>
<dbReference type="Gene3D" id="2.30.29.30">
    <property type="entry name" value="Pleckstrin-homology domain (PH domain)/Phosphotyrosine-binding domain (PTB)"/>
    <property type="match status" value="2"/>
</dbReference>
<evidence type="ECO:0000259" key="6">
    <source>
        <dbReference type="PROSITE" id="PS50086"/>
    </source>
</evidence>
<evidence type="ECO:0000256" key="3">
    <source>
        <dbReference type="ARBA" id="ARBA00022490"/>
    </source>
</evidence>
<dbReference type="FunFam" id="2.30.29.30:FF:000013">
    <property type="entry name" value="Putative TBC1 domain family member 8B"/>
    <property type="match status" value="1"/>
</dbReference>
<dbReference type="InterPro" id="IPR011993">
    <property type="entry name" value="PH-like_dom_sf"/>
</dbReference>
<dbReference type="SMART" id="SM00164">
    <property type="entry name" value="TBC"/>
    <property type="match status" value="1"/>
</dbReference>
<dbReference type="FunFam" id="1.10.8.270:FF:000002">
    <property type="entry name" value="TBC1 domain family member 9B"/>
    <property type="match status" value="1"/>
</dbReference>
<dbReference type="InterPro" id="IPR004182">
    <property type="entry name" value="GRAM"/>
</dbReference>
<dbReference type="GO" id="GO:0005096">
    <property type="term" value="F:GTPase activator activity"/>
    <property type="evidence" value="ECO:0007669"/>
    <property type="project" value="UniProtKB-KW"/>
</dbReference>
<dbReference type="Gene3D" id="1.10.8.270">
    <property type="entry name" value="putative rabgap domain of human tbc1 domain family member 14 like domains"/>
    <property type="match status" value="1"/>
</dbReference>
<reference evidence="7" key="1">
    <citation type="submission" date="2025-08" db="UniProtKB">
        <authorList>
            <consortium name="Ensembl"/>
        </authorList>
    </citation>
    <scope>IDENTIFICATION</scope>
</reference>
<accession>A0A8C4Q7T5</accession>
<sequence length="1179" mass="132453">MWIKPEEVAPGTALWVTEDTNEFFRLQRRRGYGEGKGLAGLLVGTLDAVLDSGARSSPYRIVHEAWMQSYWAIATGGTREEIAVHWTWLEQNLLHTLSIFESSEDQTEFITGKIKGIIAEEQHGMKGEGSSGEQFREATMRFCHLFAMPQAEHLVTFVSCSYWKGRVPRHGWLYLSLNHACFHSFLLGKEVKLILPWVEVRCLEKKATVLFPEGVEVSTRGSDYHFSMFLNVGDSYGLMELLADRAARQLLGTDSIMEPRKFCEVSTSSSPSGDGFGLKGELEALGRSYHYQLRFSLPRCENMQMEAECSLWLTVEKKHVQGQLYTSQRYLCFAASEDSLPSLVIPLREVAMIEVASKSNVLPNALAVSTRGHLSFFFAFLRDRDSLLQHLIQAHMTAFVEANAVKSPLQLPQGSGSAACEIINKSVDSCDLDTTKMSDLAVTDDPVYKSTPALLNIFCRQGFEEPNSKLAKEVAKEEMWKIHFAKYGRGPCVYRIHSMRHLVQLGIPVRLRGELWLLFSGATHDLAKHPHHYEGLLEHSQGLASLVTEEIERDLHRSLPEHPAFQSELGIAALRRVLTAYAFHNPRIGYCQAMNIVTSALLIFADEEGAFWLLVALCERLLPDYYSNRVVGALIDQAVFEDLLREHLPTLHCHLKDLGFIATTSLSWFLTLFLSVLPFESATAVLDCFFFDGVAAIFRLALAVLHANASNLLMCHDDGEAMQLLSRYLDNVTNKDSILPSVPHLHAILSADGKNQPTVDVHELIRAAEQKFSGVTFDIIEQMRRKKRLEVVQSLEDTTKRNVVRTISADHTNFSTNELEDLFHLFKVEYLHNMYWSSDQEMHSLCSHNQNLAYTMQYRLGRTHFQRLFQRLSPWPDGPHTVCLADRTFHIANRDGSGLVSFRDLVAVLGILYRGDLTERLRMIYKLHLVPTNMKAKVEMETCLDYRAILKKWEQEKLDKERELKDLPKMNQAQFIQLCKTLYNLFGQDENEQELYRAIAVVANLLLSIGEAGQKPLQSNTSFLWTPCEGASLDVAHSFSNESKSTEGSCFQAKESGAKSGQASSNDAATTFLLFSSSAAQPPECGILSDGAAGVEAANVDESHSPSENGSAQQITRRTLNQDGWTITCEQFLASLLTEPTLVTFFEQPVDVAAKICNAQASVLTHRLGPVDFCKLMNH</sequence>
<dbReference type="AlphaFoldDB" id="A0A8C4Q7T5"/>
<dbReference type="InterPro" id="IPR011992">
    <property type="entry name" value="EF-hand-dom_pair"/>
</dbReference>
<keyword evidence="8" id="KW-1185">Reference proteome</keyword>
<proteinExistence type="predicted"/>
<evidence type="ECO:0000256" key="4">
    <source>
        <dbReference type="ARBA" id="ARBA00022737"/>
    </source>
</evidence>
<protein>
    <recommendedName>
        <fullName evidence="5">TBC1 domain family member 8B</fullName>
    </recommendedName>
</protein>
<dbReference type="PROSITE" id="PS50086">
    <property type="entry name" value="TBC_RABGAP"/>
    <property type="match status" value="1"/>
</dbReference>
<dbReference type="InterPro" id="IPR000195">
    <property type="entry name" value="Rab-GAP-TBC_dom"/>
</dbReference>
<dbReference type="SUPFAM" id="SSF47923">
    <property type="entry name" value="Ypt/Rab-GAP domain of gyp1p"/>
    <property type="match status" value="2"/>
</dbReference>
<dbReference type="SMART" id="SM00568">
    <property type="entry name" value="GRAM"/>
    <property type="match status" value="2"/>
</dbReference>
<dbReference type="Ensembl" id="ENSEBUT00000011515.1">
    <property type="protein sequence ID" value="ENSEBUP00000010967.1"/>
    <property type="gene ID" value="ENSEBUG00000006994.1"/>
</dbReference>
<dbReference type="Gene3D" id="1.10.472.80">
    <property type="entry name" value="Ypt/Rab-GAP domain of gyp1p, domain 3"/>
    <property type="match status" value="1"/>
</dbReference>
<dbReference type="PANTHER" id="PTHR47666">
    <property type="entry name" value="PROTEIN VASCULAR ASSOCIATED DEATH 1, CHLOROPLASTIC"/>
    <property type="match status" value="1"/>
</dbReference>
<evidence type="ECO:0000256" key="5">
    <source>
        <dbReference type="ARBA" id="ARBA00067411"/>
    </source>
</evidence>
<evidence type="ECO:0000256" key="1">
    <source>
        <dbReference type="ARBA" id="ARBA00004514"/>
    </source>
</evidence>
<dbReference type="Pfam" id="PF02893">
    <property type="entry name" value="GRAM"/>
    <property type="match status" value="2"/>
</dbReference>
<keyword evidence="4" id="KW-0677">Repeat</keyword>
<dbReference type="PANTHER" id="PTHR47666:SF2">
    <property type="entry name" value="TBC1 DOMAIN FAMILY MEMBER 8 ISOFORM X1"/>
    <property type="match status" value="1"/>
</dbReference>